<dbReference type="EMBL" id="SRLO01004403">
    <property type="protein sequence ID" value="TNN30516.1"/>
    <property type="molecule type" value="Genomic_DNA"/>
</dbReference>
<comment type="caution">
    <text evidence="1">The sequence shown here is derived from an EMBL/GenBank/DDBJ whole genome shotgun (WGS) entry which is preliminary data.</text>
</comment>
<protein>
    <submittedName>
        <fullName evidence="1">Uncharacterized protein</fullName>
    </submittedName>
</protein>
<reference evidence="1 2" key="1">
    <citation type="submission" date="2019-03" db="EMBL/GenBank/DDBJ databases">
        <title>First draft genome of Liparis tanakae, snailfish: a comprehensive survey of snailfish specific genes.</title>
        <authorList>
            <person name="Kim W."/>
            <person name="Song I."/>
            <person name="Jeong J.-H."/>
            <person name="Kim D."/>
            <person name="Kim S."/>
            <person name="Ryu S."/>
            <person name="Song J.Y."/>
            <person name="Lee S.K."/>
        </authorList>
    </citation>
    <scope>NUCLEOTIDE SEQUENCE [LARGE SCALE GENOMIC DNA]</scope>
    <source>
        <tissue evidence="1">Muscle</tissue>
    </source>
</reference>
<evidence type="ECO:0000313" key="2">
    <source>
        <dbReference type="Proteomes" id="UP000314294"/>
    </source>
</evidence>
<name>A0A4Z2ENN9_9TELE</name>
<gene>
    <name evidence="1" type="ORF">EYF80_059332</name>
</gene>
<sequence length="61" mass="7425">MKSTLMWCRSVCQHQPTLLLRKGRIKGTKTKAQRLRQSEIRRERELFIQTEETLELRRLNQ</sequence>
<evidence type="ECO:0000313" key="1">
    <source>
        <dbReference type="EMBL" id="TNN30516.1"/>
    </source>
</evidence>
<proteinExistence type="predicted"/>
<accession>A0A4Z2ENN9</accession>
<organism evidence="1 2">
    <name type="scientific">Liparis tanakae</name>
    <name type="common">Tanaka's snailfish</name>
    <dbReference type="NCBI Taxonomy" id="230148"/>
    <lineage>
        <taxon>Eukaryota</taxon>
        <taxon>Metazoa</taxon>
        <taxon>Chordata</taxon>
        <taxon>Craniata</taxon>
        <taxon>Vertebrata</taxon>
        <taxon>Euteleostomi</taxon>
        <taxon>Actinopterygii</taxon>
        <taxon>Neopterygii</taxon>
        <taxon>Teleostei</taxon>
        <taxon>Neoteleostei</taxon>
        <taxon>Acanthomorphata</taxon>
        <taxon>Eupercaria</taxon>
        <taxon>Perciformes</taxon>
        <taxon>Cottioidei</taxon>
        <taxon>Cottales</taxon>
        <taxon>Liparidae</taxon>
        <taxon>Liparis</taxon>
    </lineage>
</organism>
<dbReference type="AlphaFoldDB" id="A0A4Z2ENN9"/>
<dbReference type="Proteomes" id="UP000314294">
    <property type="component" value="Unassembled WGS sequence"/>
</dbReference>
<keyword evidence="2" id="KW-1185">Reference proteome</keyword>